<comment type="caution">
    <text evidence="1">The sequence shown here is derived from an EMBL/GenBank/DDBJ whole genome shotgun (WGS) entry which is preliminary data.</text>
</comment>
<evidence type="ECO:0000313" key="2">
    <source>
        <dbReference type="Proteomes" id="UP001501138"/>
    </source>
</evidence>
<dbReference type="Pfam" id="PF08002">
    <property type="entry name" value="DUF1697"/>
    <property type="match status" value="1"/>
</dbReference>
<proteinExistence type="predicted"/>
<dbReference type="EMBL" id="BAAAPM010000003">
    <property type="protein sequence ID" value="GAA1717358.1"/>
    <property type="molecule type" value="Genomic_DNA"/>
</dbReference>
<dbReference type="Gene3D" id="3.30.70.1260">
    <property type="entry name" value="bacterial protein sp0830 like"/>
    <property type="match status" value="1"/>
</dbReference>
<organism evidence="1 2">
    <name type="scientific">Isoptericola hypogeus</name>
    <dbReference type="NCBI Taxonomy" id="300179"/>
    <lineage>
        <taxon>Bacteria</taxon>
        <taxon>Bacillati</taxon>
        <taxon>Actinomycetota</taxon>
        <taxon>Actinomycetes</taxon>
        <taxon>Micrococcales</taxon>
        <taxon>Promicromonosporaceae</taxon>
        <taxon>Isoptericola</taxon>
    </lineage>
</organism>
<sequence length="196" mass="20858">MGPVATEPTTEPTTPTSVALLRGINVGGRHLVAMTELAASFRDAGLGPARTFLQSGNVLLTAPRASGPELEEAIEALLAERFGFPVPTVVRSREELTATVAAAPPDHGSDALRSEVFFLKHPLTAREVLEQMPELREGVDAVAPGPGAVYFSRVAAQAGRTRIAALMGLPVFRRMTVRTWRTTTRLLALADEPLPG</sequence>
<evidence type="ECO:0000313" key="1">
    <source>
        <dbReference type="EMBL" id="GAA1717358.1"/>
    </source>
</evidence>
<reference evidence="2" key="1">
    <citation type="journal article" date="2019" name="Int. J. Syst. Evol. Microbiol.">
        <title>The Global Catalogue of Microorganisms (GCM) 10K type strain sequencing project: providing services to taxonomists for standard genome sequencing and annotation.</title>
        <authorList>
            <consortium name="The Broad Institute Genomics Platform"/>
            <consortium name="The Broad Institute Genome Sequencing Center for Infectious Disease"/>
            <person name="Wu L."/>
            <person name="Ma J."/>
        </authorList>
    </citation>
    <scope>NUCLEOTIDE SEQUENCE [LARGE SCALE GENOMIC DNA]</scope>
    <source>
        <strain evidence="2">JCM 15589</strain>
    </source>
</reference>
<dbReference type="Gene3D" id="3.30.70.1280">
    <property type="entry name" value="SP0830-like domains"/>
    <property type="match status" value="1"/>
</dbReference>
<keyword evidence="2" id="KW-1185">Reference proteome</keyword>
<dbReference type="SUPFAM" id="SSF160379">
    <property type="entry name" value="SP0830-like"/>
    <property type="match status" value="1"/>
</dbReference>
<gene>
    <name evidence="1" type="ORF">GCM10009809_11660</name>
</gene>
<dbReference type="Proteomes" id="UP001501138">
    <property type="component" value="Unassembled WGS sequence"/>
</dbReference>
<dbReference type="PANTHER" id="PTHR36439:SF1">
    <property type="entry name" value="DUF1697 DOMAIN-CONTAINING PROTEIN"/>
    <property type="match status" value="1"/>
</dbReference>
<accession>A0ABP4V6B5</accession>
<dbReference type="InterPro" id="IPR012545">
    <property type="entry name" value="DUF1697"/>
</dbReference>
<name>A0ABP4V6B5_9MICO</name>
<protein>
    <submittedName>
        <fullName evidence="1">DUF1697 domain-containing protein</fullName>
    </submittedName>
</protein>
<dbReference type="PANTHER" id="PTHR36439">
    <property type="entry name" value="BLL4334 PROTEIN"/>
    <property type="match status" value="1"/>
</dbReference>
<dbReference type="PIRSF" id="PIRSF008502">
    <property type="entry name" value="UCP008502"/>
    <property type="match status" value="1"/>
</dbReference>